<dbReference type="EMBL" id="FUPS01000006">
    <property type="protein sequence ID" value="SJS38680.1"/>
    <property type="molecule type" value="Genomic_DNA"/>
</dbReference>
<name>A0A9X8RIZ0_CLODI</name>
<dbReference type="RefSeq" id="WP_074436321.1">
    <property type="nucleotide sequence ID" value="NZ_BITL01000037.1"/>
</dbReference>
<accession>A0A9X8RIZ0</accession>
<reference evidence="1 2" key="1">
    <citation type="submission" date="2017-02" db="EMBL/GenBank/DDBJ databases">
        <authorList>
            <consortium name="Pathogen Informatics"/>
        </authorList>
    </citation>
    <scope>NUCLEOTIDE SEQUENCE [LARGE SCALE GENOMIC DNA]</scope>
    <source>
        <strain evidence="1 2">VRECD0157</strain>
    </source>
</reference>
<organism evidence="1 2">
    <name type="scientific">Clostridioides difficile</name>
    <name type="common">Peptoclostridium difficile</name>
    <dbReference type="NCBI Taxonomy" id="1496"/>
    <lineage>
        <taxon>Bacteria</taxon>
        <taxon>Bacillati</taxon>
        <taxon>Bacillota</taxon>
        <taxon>Clostridia</taxon>
        <taxon>Peptostreptococcales</taxon>
        <taxon>Peptostreptococcaceae</taxon>
        <taxon>Clostridioides</taxon>
    </lineage>
</organism>
<proteinExistence type="predicted"/>
<evidence type="ECO:0000313" key="2">
    <source>
        <dbReference type="Proteomes" id="UP000189137"/>
    </source>
</evidence>
<sequence>MNKQKAKRFLRAIDMNIDKIEEEATKIYKERYLIETTDAIRISINLEGVVKSTISSWQGYSDDIFNMREVIVYEFSQEKVQIDDFLGELCFLNDYEEFATWCDTESETLNWNSYEKFNKENFDELVERNIEDGLPIFLKELSESIENCKQDLKLMIEI</sequence>
<dbReference type="AlphaFoldDB" id="A0A9X8RIZ0"/>
<gene>
    <name evidence="1" type="ORF">SAMEA3375112_01943</name>
</gene>
<protein>
    <submittedName>
        <fullName evidence="1">Uncharacterized protein</fullName>
    </submittedName>
</protein>
<evidence type="ECO:0000313" key="1">
    <source>
        <dbReference type="EMBL" id="SJS38680.1"/>
    </source>
</evidence>
<dbReference type="Proteomes" id="UP000189137">
    <property type="component" value="Unassembled WGS sequence"/>
</dbReference>
<comment type="caution">
    <text evidence="1">The sequence shown here is derived from an EMBL/GenBank/DDBJ whole genome shotgun (WGS) entry which is preliminary data.</text>
</comment>